<dbReference type="NCBIfam" id="TIGR04131">
    <property type="entry name" value="Bac_Flav_CTERM"/>
    <property type="match status" value="1"/>
</dbReference>
<evidence type="ECO:0000313" key="2">
    <source>
        <dbReference type="Proteomes" id="UP000007519"/>
    </source>
</evidence>
<dbReference type="eggNOG" id="COG3405">
    <property type="taxonomic scope" value="Bacteria"/>
</dbReference>
<organism evidence="1 2">
    <name type="scientific">Saprospira grandis (strain Lewin)</name>
    <dbReference type="NCBI Taxonomy" id="984262"/>
    <lineage>
        <taxon>Bacteria</taxon>
        <taxon>Pseudomonadati</taxon>
        <taxon>Bacteroidota</taxon>
        <taxon>Saprospiria</taxon>
        <taxon>Saprospirales</taxon>
        <taxon>Saprospiraceae</taxon>
        <taxon>Saprospira</taxon>
    </lineage>
</organism>
<dbReference type="InterPro" id="IPR013783">
    <property type="entry name" value="Ig-like_fold"/>
</dbReference>
<keyword evidence="2" id="KW-1185">Reference proteome</keyword>
<dbReference type="OrthoDB" id="1490014at2"/>
<dbReference type="InterPro" id="IPR026341">
    <property type="entry name" value="T9SS_type_B"/>
</dbReference>
<gene>
    <name evidence="1" type="ordered locus">SGRA_2555</name>
</gene>
<dbReference type="EMBL" id="CP002831">
    <property type="protein sequence ID" value="AFC25283.1"/>
    <property type="molecule type" value="Genomic_DNA"/>
</dbReference>
<dbReference type="Pfam" id="PF13585">
    <property type="entry name" value="CHU_C"/>
    <property type="match status" value="1"/>
</dbReference>
<dbReference type="HOGENOM" id="CLU_245959_0_0_10"/>
<protein>
    <submittedName>
        <fullName evidence="1">Beta-glycosidase-like protein</fullName>
    </submittedName>
</protein>
<name>H6L6N7_SAPGL</name>
<sequence length="1560" mass="165607">MRLFYTMPKRKSWLALLLFLCLPFLAWSQGRIEVRVVSMSVANNVDCDGFLNGDSDFVFEFLATDNTIGLVNNNPAAIGVLGDFNYGFRNGDNGPWTVNAPSGDLRPNDGIFFNQEYICPADVPSLINIDWRGYENDILGFNYSLTGTTVDEDLQTGNQTAGIAVPAVGGVNTQSFTATATDGCGNQSYTLVLEVEHFALPVTYLPDAICAAPMLNLNQTYTYGWCPAVTLEPNEPNASDVSNNGSVWFAFTAPASGEVQITTDLSGTEIGTYMQFYHAADGHGCTVGNNLNTGAQVKDKFEYLSHLEFSDGTDGLGLDPEAEIEFDACDPVGGVSYQKLHPGEVYYVQLTSDDAGERGWVQVRINDLGGSSPPNVEDIPCTAPQIALGTSPISSGASSTPSITLDFDCAFDGGNDYGETGAAHTNSNPENYHAYDYDHPASNNNTVNESVWTHFTAPNSGRAYVETDYTGSVFSENIAFFGPDPRFAPGVPGDYSCANLTNLDAADGGRNGVLGNAQESAIVYRECMEPGYEYYAMADPVSGLNPFNDQFIAVWAYDPSVDEPLENPPPNDILCLTLPDPFYKIPVQLIGQPPLPFQAVAGSNERACIERLAGEPVSDPNPANRADQTVWHYFTVPPSGVVEIRLRAYTNLNRLNYAIYPLLNGTDCYGGLQPATYTSTGAANGGALTPIASGHTDFNGSTISLCCLEPGTTYALQLDGGSPGDQGQYIIEYIEEIEVYAGDSQYETEQGDTIAFNSMDTAYICYGDSIFPSVMLDPLGQTTSVVPGCLDVGFMLHNTFPIPDTIANIGFMYIDSTRDSSAYFVNNTNNSGSMGNPLFNQVYYVSAVADEDVSWGDLTCPSASMENGAPLVFLQPLNIVTGYDPNNCTISLTLSGGLPAYDGSSYDYLLVNSFGDTIQGQALANQTVSLPILGADIYDIYINDGVNCTAQSSVNASPCNDPCLSDPIRFLPSPIDSTVYQCQTGGNVATATVLINGGYPAQNGSNYTIVVSGSSVAGQNGSYTVAGSGNSTAISFSFDVADGDLWSLAVSDSSACSDTISHLFTYDQTNCPDFCVANPVVASSGYNCFPTGSALVEVTLGGGAPSIFGSNYTVSVSGSTVFGQSYNNAQIAGTIGSTSFLSFLVNDGDNWTVTVIDDNGCTDTLSSTYIFNSTNCPISCDSVPLAITPSSYNCNLDGTAEVTIDITGGTPFFDGSDYSLTITGLSTGDNVLNAPVAGNIGASATYSFTVADGDIWQVFVEDIEDCQETLIDTFAWNATNCGNICTAAGYTPVLINGGSDSVSYDCDGQGNAVLFLELTGGLPAAGGPNNLYTATVTINGQTTSQQALYSGGFASLGLNLTSGDDWKIVITDALGCSADSIEATFQAVTAVATSDAGFEILVGEAVTLDGTGSQGNITSYLWTPMTGLNDPTQATTIGFPIETTTYSLEVRDDNDCVDYDSVTVNVGACVAQHSGFTPNNDGVNDLWEIPCLGLLEGDLEVYNRWGQLVYRKEAYDNSWDGTDFRTGSNLPDATYYYVLQVKYPSQANPVLFKGTVTIIR</sequence>
<evidence type="ECO:0000313" key="1">
    <source>
        <dbReference type="EMBL" id="AFC25283.1"/>
    </source>
</evidence>
<dbReference type="STRING" id="984262.SGRA_2555"/>
<dbReference type="KEGG" id="sgn:SGRA_2555"/>
<dbReference type="RefSeq" id="WP_015692895.1">
    <property type="nucleotide sequence ID" value="NC_016940.1"/>
</dbReference>
<accession>H6L6N7</accession>
<dbReference type="Proteomes" id="UP000007519">
    <property type="component" value="Chromosome"/>
</dbReference>
<proteinExistence type="predicted"/>
<dbReference type="Gene3D" id="2.60.40.10">
    <property type="entry name" value="Immunoglobulins"/>
    <property type="match status" value="1"/>
</dbReference>
<reference evidence="1 2" key="1">
    <citation type="journal article" date="2012" name="Stand. Genomic Sci.">
        <title>Complete genome sequencing and analysis of Saprospira grandis str. Lewin, a predatory marine bacterium.</title>
        <authorList>
            <person name="Saw J.H."/>
            <person name="Yuryev A."/>
            <person name="Kanbe M."/>
            <person name="Hou S."/>
            <person name="Young A.G."/>
            <person name="Aizawa S."/>
            <person name="Alam M."/>
        </authorList>
    </citation>
    <scope>NUCLEOTIDE SEQUENCE [LARGE SCALE GENOMIC DNA]</scope>
    <source>
        <strain evidence="1 2">Lewin</strain>
    </source>
</reference>